<dbReference type="AlphaFoldDB" id="A0A4R4ZIR5"/>
<dbReference type="SUPFAM" id="SSF55144">
    <property type="entry name" value="LigT-like"/>
    <property type="match status" value="1"/>
</dbReference>
<dbReference type="Gene3D" id="3.90.1140.10">
    <property type="entry name" value="Cyclic phosphodiesterase"/>
    <property type="match status" value="1"/>
</dbReference>
<dbReference type="EMBL" id="SMKX01000060">
    <property type="protein sequence ID" value="TDD58020.1"/>
    <property type="molecule type" value="Genomic_DNA"/>
</dbReference>
<dbReference type="OrthoDB" id="4541754at2"/>
<comment type="caution">
    <text evidence="1">The sequence shown here is derived from an EMBL/GenBank/DDBJ whole genome shotgun (WGS) entry which is preliminary data.</text>
</comment>
<dbReference type="Pfam" id="PF13563">
    <property type="entry name" value="2_5_RNA_ligase2"/>
    <property type="match status" value="1"/>
</dbReference>
<dbReference type="GO" id="GO:0016874">
    <property type="term" value="F:ligase activity"/>
    <property type="evidence" value="ECO:0007669"/>
    <property type="project" value="UniProtKB-KW"/>
</dbReference>
<accession>A0A4R4ZIR5</accession>
<sequence length="221" mass="24689">MPSPEWTYKHATDLRDHWWWRPGWQVGTRFYTWHITFDGQHELHRLVDTYQAELARHPGLDLIPHQWLHLTMQGVGHAADITTDQIDSLLSAAQARLAALNPVTVEFHRPVIRPEAIVLPALPPAEVDRIRTAVRASIADVLGPDAVPDQADGFQPHVTLAYSSSAQSADTIESAIESISSEPVEVSIPTASLIELHRDNRMYEWHTIAEVPIDSQANGAL</sequence>
<reference evidence="1 2" key="1">
    <citation type="submission" date="2019-03" db="EMBL/GenBank/DDBJ databases">
        <title>Draft genome sequences of novel Actinobacteria.</title>
        <authorList>
            <person name="Sahin N."/>
            <person name="Ay H."/>
            <person name="Saygin H."/>
        </authorList>
    </citation>
    <scope>NUCLEOTIDE SEQUENCE [LARGE SCALE GENOMIC DNA]</scope>
    <source>
        <strain evidence="1 2">JCM 13523</strain>
    </source>
</reference>
<name>A0A4R4ZIR5_9ACTN</name>
<gene>
    <name evidence="1" type="ORF">E1263_20910</name>
</gene>
<organism evidence="1 2">
    <name type="scientific">Kribbella antibiotica</name>
    <dbReference type="NCBI Taxonomy" id="190195"/>
    <lineage>
        <taxon>Bacteria</taxon>
        <taxon>Bacillati</taxon>
        <taxon>Actinomycetota</taxon>
        <taxon>Actinomycetes</taxon>
        <taxon>Propionibacteriales</taxon>
        <taxon>Kribbellaceae</taxon>
        <taxon>Kribbella</taxon>
    </lineage>
</organism>
<proteinExistence type="predicted"/>
<dbReference type="RefSeq" id="WP_132169890.1">
    <property type="nucleotide sequence ID" value="NZ_SMKX01000060.1"/>
</dbReference>
<keyword evidence="1" id="KW-0436">Ligase</keyword>
<dbReference type="InterPro" id="IPR009097">
    <property type="entry name" value="Cyclic_Pdiesterase"/>
</dbReference>
<evidence type="ECO:0000313" key="2">
    <source>
        <dbReference type="Proteomes" id="UP000295124"/>
    </source>
</evidence>
<keyword evidence="2" id="KW-1185">Reference proteome</keyword>
<evidence type="ECO:0000313" key="1">
    <source>
        <dbReference type="EMBL" id="TDD58020.1"/>
    </source>
</evidence>
<dbReference type="Proteomes" id="UP000295124">
    <property type="component" value="Unassembled WGS sequence"/>
</dbReference>
<protein>
    <submittedName>
        <fullName evidence="1">2'-5' RNA ligase family protein</fullName>
    </submittedName>
</protein>